<protein>
    <submittedName>
        <fullName evidence="3">Flocculation-associated PEP-CTERM protein PepA</fullName>
    </submittedName>
</protein>
<dbReference type="NCBIfam" id="NF033554">
    <property type="entry name" value="floc_PepA"/>
    <property type="match status" value="1"/>
</dbReference>
<dbReference type="InterPro" id="IPR013424">
    <property type="entry name" value="Ice-binding_C"/>
</dbReference>
<dbReference type="RefSeq" id="WP_200592033.1">
    <property type="nucleotide sequence ID" value="NZ_JAEPBG010000004.1"/>
</dbReference>
<name>A0A934SU40_9BURK</name>
<reference evidence="3" key="1">
    <citation type="submission" date="2021-01" db="EMBL/GenBank/DDBJ databases">
        <title>Genome sequence of strain Noviherbaspirillum sp. DKR-6.</title>
        <authorList>
            <person name="Chaudhary D.K."/>
        </authorList>
    </citation>
    <scope>NUCLEOTIDE SEQUENCE</scope>
    <source>
        <strain evidence="3">DKR-6</strain>
    </source>
</reference>
<dbReference type="EMBL" id="JAEPBG010000004">
    <property type="protein sequence ID" value="MBK4735258.1"/>
    <property type="molecule type" value="Genomic_DNA"/>
</dbReference>
<keyword evidence="4" id="KW-1185">Reference proteome</keyword>
<dbReference type="Pfam" id="PF07589">
    <property type="entry name" value="PEP-CTERM"/>
    <property type="match status" value="1"/>
</dbReference>
<organism evidence="3 4">
    <name type="scientific">Noviherbaspirillum pedocola</name>
    <dbReference type="NCBI Taxonomy" id="2801341"/>
    <lineage>
        <taxon>Bacteria</taxon>
        <taxon>Pseudomonadati</taxon>
        <taxon>Pseudomonadota</taxon>
        <taxon>Betaproteobacteria</taxon>
        <taxon>Burkholderiales</taxon>
        <taxon>Oxalobacteraceae</taxon>
        <taxon>Noviherbaspirillum</taxon>
    </lineage>
</organism>
<dbReference type="NCBIfam" id="TIGR02595">
    <property type="entry name" value="PEP_CTERM"/>
    <property type="match status" value="1"/>
</dbReference>
<accession>A0A934SU40</accession>
<evidence type="ECO:0000313" key="3">
    <source>
        <dbReference type="EMBL" id="MBK4735258.1"/>
    </source>
</evidence>
<feature type="signal peptide" evidence="1">
    <location>
        <begin position="1"/>
        <end position="27"/>
    </location>
</feature>
<proteinExistence type="predicted"/>
<evidence type="ECO:0000259" key="2">
    <source>
        <dbReference type="Pfam" id="PF07589"/>
    </source>
</evidence>
<comment type="caution">
    <text evidence="3">The sequence shown here is derived from an EMBL/GenBank/DDBJ whole genome shotgun (WGS) entry which is preliminary data.</text>
</comment>
<evidence type="ECO:0000256" key="1">
    <source>
        <dbReference type="SAM" id="SignalP"/>
    </source>
</evidence>
<gene>
    <name evidence="3" type="primary">pepA</name>
    <name evidence="3" type="ORF">JJB74_11600</name>
</gene>
<dbReference type="AlphaFoldDB" id="A0A934SU40"/>
<feature type="chain" id="PRO_5036952029" evidence="1">
    <location>
        <begin position="28"/>
        <end position="279"/>
    </location>
</feature>
<sequence length="279" mass="28362">MKKSLQKTVLATLLAGGFALASSAALAQTFPNFTVNEGSVTGATANTFSADKVTGNYTEVISFGANNTFNASLLWNAGQFVTNNGATPVNSQLGQSGSVVASQYGLYALYTGSGTYSTGADGKTAFNFTKGGNLSVFIDPSTNTSFTAPANGNTPWTLGANGDDYLIGTGMPASGQGTLDPTLPTCTGSDGSGINCGNFGTASSFSLTSAGSQFFTSPNPFYNVSFQSGQLNNFNVSGTQTINGSMDVIFGNAVPEPASVALIGLGLMGLGLARRRKQA</sequence>
<keyword evidence="1" id="KW-0732">Signal</keyword>
<dbReference type="Proteomes" id="UP000622890">
    <property type="component" value="Unassembled WGS sequence"/>
</dbReference>
<feature type="domain" description="Ice-binding protein C-terminal" evidence="2">
    <location>
        <begin position="253"/>
        <end position="276"/>
    </location>
</feature>
<evidence type="ECO:0000313" key="4">
    <source>
        <dbReference type="Proteomes" id="UP000622890"/>
    </source>
</evidence>